<reference evidence="2 3" key="2">
    <citation type="journal article" date="2013" name="Plant Cell Physiol.">
        <title>Rice Annotation Project Database (RAP-DB): an integrative and interactive database for rice genomics.</title>
        <authorList>
            <person name="Sakai H."/>
            <person name="Lee S.S."/>
            <person name="Tanaka T."/>
            <person name="Numa H."/>
            <person name="Kim J."/>
            <person name="Kawahara Y."/>
            <person name="Wakimoto H."/>
            <person name="Yang C.C."/>
            <person name="Iwamoto M."/>
            <person name="Abe T."/>
            <person name="Yamada Y."/>
            <person name="Muto A."/>
            <person name="Inokuchi H."/>
            <person name="Ikemura T."/>
            <person name="Matsumoto T."/>
            <person name="Sasaki T."/>
            <person name="Itoh T."/>
        </authorList>
    </citation>
    <scope>NUCLEOTIDE SEQUENCE [LARGE SCALE GENOMIC DNA]</scope>
    <source>
        <strain evidence="3">cv. Nipponbare</strain>
    </source>
</reference>
<dbReference type="Proteomes" id="UP000059680">
    <property type="component" value="Chromosome 2"/>
</dbReference>
<evidence type="ECO:0000256" key="1">
    <source>
        <dbReference type="SAM" id="MobiDB-lite"/>
    </source>
</evidence>
<organism evidence="2 3">
    <name type="scientific">Oryza sativa subsp. japonica</name>
    <name type="common">Rice</name>
    <dbReference type="NCBI Taxonomy" id="39947"/>
    <lineage>
        <taxon>Eukaryota</taxon>
        <taxon>Viridiplantae</taxon>
        <taxon>Streptophyta</taxon>
        <taxon>Embryophyta</taxon>
        <taxon>Tracheophyta</taxon>
        <taxon>Spermatophyta</taxon>
        <taxon>Magnoliopsida</taxon>
        <taxon>Liliopsida</taxon>
        <taxon>Poales</taxon>
        <taxon>Poaceae</taxon>
        <taxon>BOP clade</taxon>
        <taxon>Oryzoideae</taxon>
        <taxon>Oryzeae</taxon>
        <taxon>Oryzinae</taxon>
        <taxon>Oryza</taxon>
        <taxon>Oryza sativa</taxon>
    </lineage>
</organism>
<keyword evidence="3" id="KW-1185">Reference proteome</keyword>
<reference evidence="2 3" key="3">
    <citation type="journal article" date="2013" name="Rice">
        <title>Improvement of the Oryza sativa Nipponbare reference genome using next generation sequence and optical map data.</title>
        <authorList>
            <person name="Kawahara Y."/>
            <person name="de la Bastide M."/>
            <person name="Hamilton J.P."/>
            <person name="Kanamori H."/>
            <person name="McCombie W.R."/>
            <person name="Ouyang S."/>
            <person name="Schwartz D.C."/>
            <person name="Tanaka T."/>
            <person name="Wu J."/>
            <person name="Zhou S."/>
            <person name="Childs K.L."/>
            <person name="Davidson R.M."/>
            <person name="Lin H."/>
            <person name="Quesada-Ocampo L."/>
            <person name="Vaillancourt B."/>
            <person name="Sakai H."/>
            <person name="Lee S.S."/>
            <person name="Kim J."/>
            <person name="Numa H."/>
            <person name="Itoh T."/>
            <person name="Buell C.R."/>
            <person name="Matsumoto T."/>
        </authorList>
    </citation>
    <scope>NUCLEOTIDE SEQUENCE [LARGE SCALE GENOMIC DNA]</scope>
    <source>
        <strain evidence="3">cv. Nipponbare</strain>
    </source>
</reference>
<sequence length="95" mass="10072">MSCLARCHHLHAANEPPSRRWGEQHQRRGKGRAAQAGGGAAERRESCCGGQRRGVMLEIVEKGSCPGLDPAAPSSLRPMPSPLRPASSPLGHLST</sequence>
<gene>
    <name evidence="2" type="ordered locus">Os02g0285750</name>
    <name evidence="2" type="ORF">OSNPB_020285750</name>
</gene>
<evidence type="ECO:0000313" key="3">
    <source>
        <dbReference type="Proteomes" id="UP000059680"/>
    </source>
</evidence>
<proteinExistence type="predicted"/>
<feature type="region of interest" description="Disordered" evidence="1">
    <location>
        <begin position="14"/>
        <end position="47"/>
    </location>
</feature>
<name>A0A0P0VHQ1_ORYSJ</name>
<evidence type="ECO:0000313" key="2">
    <source>
        <dbReference type="EMBL" id="BAS78147.1"/>
    </source>
</evidence>
<feature type="compositionally biased region" description="Low complexity" evidence="1">
    <location>
        <begin position="70"/>
        <end position="95"/>
    </location>
</feature>
<dbReference type="EMBL" id="AP014958">
    <property type="protein sequence ID" value="BAS78147.1"/>
    <property type="molecule type" value="Genomic_DNA"/>
</dbReference>
<accession>A0A0P0VHQ1</accession>
<protein>
    <submittedName>
        <fullName evidence="2">Os02g0285750 protein</fullName>
    </submittedName>
</protein>
<reference evidence="3" key="1">
    <citation type="journal article" date="2005" name="Nature">
        <title>The map-based sequence of the rice genome.</title>
        <authorList>
            <consortium name="International rice genome sequencing project (IRGSP)"/>
            <person name="Matsumoto T."/>
            <person name="Wu J."/>
            <person name="Kanamori H."/>
            <person name="Katayose Y."/>
            <person name="Fujisawa M."/>
            <person name="Namiki N."/>
            <person name="Mizuno H."/>
            <person name="Yamamoto K."/>
            <person name="Antonio B.A."/>
            <person name="Baba T."/>
            <person name="Sakata K."/>
            <person name="Nagamura Y."/>
            <person name="Aoki H."/>
            <person name="Arikawa K."/>
            <person name="Arita K."/>
            <person name="Bito T."/>
            <person name="Chiden Y."/>
            <person name="Fujitsuka N."/>
            <person name="Fukunaka R."/>
            <person name="Hamada M."/>
            <person name="Harada C."/>
            <person name="Hayashi A."/>
            <person name="Hijishita S."/>
            <person name="Honda M."/>
            <person name="Hosokawa S."/>
            <person name="Ichikawa Y."/>
            <person name="Idonuma A."/>
            <person name="Iijima M."/>
            <person name="Ikeda M."/>
            <person name="Ikeno M."/>
            <person name="Ito K."/>
            <person name="Ito S."/>
            <person name="Ito T."/>
            <person name="Ito Y."/>
            <person name="Ito Y."/>
            <person name="Iwabuchi A."/>
            <person name="Kamiya K."/>
            <person name="Karasawa W."/>
            <person name="Kurita K."/>
            <person name="Katagiri S."/>
            <person name="Kikuta A."/>
            <person name="Kobayashi H."/>
            <person name="Kobayashi N."/>
            <person name="Machita K."/>
            <person name="Maehara T."/>
            <person name="Masukawa M."/>
            <person name="Mizubayashi T."/>
            <person name="Mukai Y."/>
            <person name="Nagasaki H."/>
            <person name="Nagata Y."/>
            <person name="Naito S."/>
            <person name="Nakashima M."/>
            <person name="Nakama Y."/>
            <person name="Nakamichi Y."/>
            <person name="Nakamura M."/>
            <person name="Meguro A."/>
            <person name="Negishi M."/>
            <person name="Ohta I."/>
            <person name="Ohta T."/>
            <person name="Okamoto M."/>
            <person name="Ono N."/>
            <person name="Saji S."/>
            <person name="Sakaguchi M."/>
            <person name="Sakai K."/>
            <person name="Shibata M."/>
            <person name="Shimokawa T."/>
            <person name="Song J."/>
            <person name="Takazaki Y."/>
            <person name="Terasawa K."/>
            <person name="Tsugane M."/>
            <person name="Tsuji K."/>
            <person name="Ueda S."/>
            <person name="Waki K."/>
            <person name="Yamagata H."/>
            <person name="Yamamoto M."/>
            <person name="Yamamoto S."/>
            <person name="Yamane H."/>
            <person name="Yoshiki S."/>
            <person name="Yoshihara R."/>
            <person name="Yukawa K."/>
            <person name="Zhong H."/>
            <person name="Yano M."/>
            <person name="Yuan Q."/>
            <person name="Ouyang S."/>
            <person name="Liu J."/>
            <person name="Jones K.M."/>
            <person name="Gansberger K."/>
            <person name="Moffat K."/>
            <person name="Hill J."/>
            <person name="Bera J."/>
            <person name="Fadrosh D."/>
            <person name="Jin S."/>
            <person name="Johri S."/>
            <person name="Kim M."/>
            <person name="Overton L."/>
            <person name="Reardon M."/>
            <person name="Tsitrin T."/>
            <person name="Vuong H."/>
            <person name="Weaver B."/>
            <person name="Ciecko A."/>
            <person name="Tallon L."/>
            <person name="Jackson J."/>
            <person name="Pai G."/>
            <person name="Aken S.V."/>
            <person name="Utterback T."/>
            <person name="Reidmuller S."/>
            <person name="Feldblyum T."/>
            <person name="Hsiao J."/>
            <person name="Zismann V."/>
            <person name="Iobst S."/>
            <person name="de Vazeille A.R."/>
            <person name="Buell C.R."/>
            <person name="Ying K."/>
            <person name="Li Y."/>
            <person name="Lu T."/>
            <person name="Huang Y."/>
            <person name="Zhao Q."/>
            <person name="Feng Q."/>
            <person name="Zhang L."/>
            <person name="Zhu J."/>
            <person name="Weng Q."/>
            <person name="Mu J."/>
            <person name="Lu Y."/>
            <person name="Fan D."/>
            <person name="Liu Y."/>
            <person name="Guan J."/>
            <person name="Zhang Y."/>
            <person name="Yu S."/>
            <person name="Liu X."/>
            <person name="Zhang Y."/>
            <person name="Hong G."/>
            <person name="Han B."/>
            <person name="Choisne N."/>
            <person name="Demange N."/>
            <person name="Orjeda G."/>
            <person name="Samain S."/>
            <person name="Cattolico L."/>
            <person name="Pelletier E."/>
            <person name="Couloux A."/>
            <person name="Segurens B."/>
            <person name="Wincker P."/>
            <person name="D'Hont A."/>
            <person name="Scarpelli C."/>
            <person name="Weissenbach J."/>
            <person name="Salanoubat M."/>
            <person name="Quetier F."/>
            <person name="Yu Y."/>
            <person name="Kim H.R."/>
            <person name="Rambo T."/>
            <person name="Currie J."/>
            <person name="Collura K."/>
            <person name="Luo M."/>
            <person name="Yang T."/>
            <person name="Ammiraju J.S.S."/>
            <person name="Engler F."/>
            <person name="Soderlund C."/>
            <person name="Wing R.A."/>
            <person name="Palmer L.E."/>
            <person name="de la Bastide M."/>
            <person name="Spiegel L."/>
            <person name="Nascimento L."/>
            <person name="Zutavern T."/>
            <person name="O'Shaughnessy A."/>
            <person name="Dike S."/>
            <person name="Dedhia N."/>
            <person name="Preston R."/>
            <person name="Balija V."/>
            <person name="McCombie W.R."/>
            <person name="Chow T."/>
            <person name="Chen H."/>
            <person name="Chung M."/>
            <person name="Chen C."/>
            <person name="Shaw J."/>
            <person name="Wu H."/>
            <person name="Hsiao K."/>
            <person name="Chao Y."/>
            <person name="Chu M."/>
            <person name="Cheng C."/>
            <person name="Hour A."/>
            <person name="Lee P."/>
            <person name="Lin S."/>
            <person name="Lin Y."/>
            <person name="Liou J."/>
            <person name="Liu S."/>
            <person name="Hsing Y."/>
            <person name="Raghuvanshi S."/>
            <person name="Mohanty A."/>
            <person name="Bharti A.K."/>
            <person name="Gaur A."/>
            <person name="Gupta V."/>
            <person name="Kumar D."/>
            <person name="Ravi V."/>
            <person name="Vij S."/>
            <person name="Kapur A."/>
            <person name="Khurana P."/>
            <person name="Khurana P."/>
            <person name="Khurana J.P."/>
            <person name="Tyagi A.K."/>
            <person name="Gaikwad K."/>
            <person name="Singh A."/>
            <person name="Dalal V."/>
            <person name="Srivastava S."/>
            <person name="Dixit A."/>
            <person name="Pal A.K."/>
            <person name="Ghazi I.A."/>
            <person name="Yadav M."/>
            <person name="Pandit A."/>
            <person name="Bhargava A."/>
            <person name="Sureshbabu K."/>
            <person name="Batra K."/>
            <person name="Sharma T.R."/>
            <person name="Mohapatra T."/>
            <person name="Singh N.K."/>
            <person name="Messing J."/>
            <person name="Nelson A.B."/>
            <person name="Fuks G."/>
            <person name="Kavchok S."/>
            <person name="Keizer G."/>
            <person name="Linton E."/>
            <person name="Llaca V."/>
            <person name="Song R."/>
            <person name="Tanyolac B."/>
            <person name="Young S."/>
            <person name="Ho-Il K."/>
            <person name="Hahn J.H."/>
            <person name="Sangsakoo G."/>
            <person name="Vanavichit A."/>
            <person name="de Mattos Luiz.A.T."/>
            <person name="Zimmer P.D."/>
            <person name="Malone G."/>
            <person name="Dellagostin O."/>
            <person name="de Oliveira A.C."/>
            <person name="Bevan M."/>
            <person name="Bancroft I."/>
            <person name="Minx P."/>
            <person name="Cordum H."/>
            <person name="Wilson R."/>
            <person name="Cheng Z."/>
            <person name="Jin W."/>
            <person name="Jiang J."/>
            <person name="Leong S.A."/>
            <person name="Iwama H."/>
            <person name="Gojobori T."/>
            <person name="Itoh T."/>
            <person name="Niimura Y."/>
            <person name="Fujii Y."/>
            <person name="Habara T."/>
            <person name="Sakai H."/>
            <person name="Sato Y."/>
            <person name="Wilson G."/>
            <person name="Kumar K."/>
            <person name="McCouch S."/>
            <person name="Juretic N."/>
            <person name="Hoen D."/>
            <person name="Wright S."/>
            <person name="Bruskiewich R."/>
            <person name="Bureau T."/>
            <person name="Miyao A."/>
            <person name="Hirochika H."/>
            <person name="Nishikawa T."/>
            <person name="Kadowaki K."/>
            <person name="Sugiura M."/>
            <person name="Burr B."/>
            <person name="Sasaki T."/>
        </authorList>
    </citation>
    <scope>NUCLEOTIDE SEQUENCE [LARGE SCALE GENOMIC DNA]</scope>
    <source>
        <strain evidence="3">cv. Nipponbare</strain>
    </source>
</reference>
<dbReference type="PaxDb" id="39947-A0A0P0VHQ1"/>
<feature type="compositionally biased region" description="Basic and acidic residues" evidence="1">
    <location>
        <begin position="17"/>
        <end position="26"/>
    </location>
</feature>
<feature type="region of interest" description="Disordered" evidence="1">
    <location>
        <begin position="63"/>
        <end position="95"/>
    </location>
</feature>
<dbReference type="InParanoid" id="A0A0P0VHQ1"/>
<dbReference type="AlphaFoldDB" id="A0A0P0VHQ1"/>